<feature type="transmembrane region" description="Helical" evidence="7">
    <location>
        <begin position="328"/>
        <end position="349"/>
    </location>
</feature>
<feature type="transmembrane region" description="Helical" evidence="7">
    <location>
        <begin position="220"/>
        <end position="239"/>
    </location>
</feature>
<dbReference type="EMBL" id="CP031229">
    <property type="protein sequence ID" value="AXH95244.1"/>
    <property type="molecule type" value="Genomic_DNA"/>
</dbReference>
<feature type="transmembrane region" description="Helical" evidence="7">
    <location>
        <begin position="136"/>
        <end position="156"/>
    </location>
</feature>
<comment type="subcellular location">
    <subcellularLocation>
        <location evidence="1">Cell membrane</location>
        <topology evidence="1">Multi-pass membrane protein</topology>
    </subcellularLocation>
</comment>
<dbReference type="Pfam" id="PF01757">
    <property type="entry name" value="Acyl_transf_3"/>
    <property type="match status" value="1"/>
</dbReference>
<feature type="transmembrane region" description="Helical" evidence="7">
    <location>
        <begin position="254"/>
        <end position="272"/>
    </location>
</feature>
<feature type="transmembrane region" description="Helical" evidence="7">
    <location>
        <begin position="53"/>
        <end position="72"/>
    </location>
</feature>
<evidence type="ECO:0000256" key="4">
    <source>
        <dbReference type="ARBA" id="ARBA00022692"/>
    </source>
</evidence>
<name>A0A345NJN6_9MICO</name>
<dbReference type="AlphaFoldDB" id="A0A345NJN6"/>
<comment type="similarity">
    <text evidence="2">Belongs to the acyltransferase 3 family.</text>
</comment>
<keyword evidence="5 7" id="KW-1133">Transmembrane helix</keyword>
<evidence type="ECO:0000256" key="6">
    <source>
        <dbReference type="ARBA" id="ARBA00023136"/>
    </source>
</evidence>
<sequence>MAAMPEPRVADQLAWVTWLRVVAILGVVLIHTVGSTAAGPGSTTTVDGWVARVLDLSFLWAVPVFVMLSGALSLDPSRFRGSGPYLRKRAWRLVPAVVVWNVVFVVYMALTRDGWWQGPRAALALVLQGRVAPHLYFFWIVLGLSVLTPVLVPWVARASRRELFVAALVAYAVPVLSTWPLGTDDGRVALSHVAWTWWLPYVGPYLMGRALRGVLLPRRWVPVSALAVVGLCGLLSWQWRNPAAPAWLEEWSGAHYYSPSVAVLSVLVLLLAQTTVRDGGALAHVAGPAVMRVAGPVGSATLGIFGLHYLVLLVGIDTGVLGEPVAPWPVLLLRAAVVAVVTTLLVLGLRRVPVVRAVL</sequence>
<evidence type="ECO:0000256" key="5">
    <source>
        <dbReference type="ARBA" id="ARBA00022989"/>
    </source>
</evidence>
<feature type="transmembrane region" description="Helical" evidence="7">
    <location>
        <begin position="293"/>
        <end position="316"/>
    </location>
</feature>
<dbReference type="KEGG" id="orn:DV701_02995"/>
<feature type="transmembrane region" description="Helical" evidence="7">
    <location>
        <begin position="188"/>
        <end position="208"/>
    </location>
</feature>
<dbReference type="Proteomes" id="UP000253790">
    <property type="component" value="Chromosome"/>
</dbReference>
<keyword evidence="10" id="KW-1185">Reference proteome</keyword>
<gene>
    <name evidence="9" type="ORF">DV701_02995</name>
</gene>
<dbReference type="InterPro" id="IPR002656">
    <property type="entry name" value="Acyl_transf_3_dom"/>
</dbReference>
<evidence type="ECO:0000256" key="7">
    <source>
        <dbReference type="SAM" id="Phobius"/>
    </source>
</evidence>
<dbReference type="GO" id="GO:0016413">
    <property type="term" value="F:O-acetyltransferase activity"/>
    <property type="evidence" value="ECO:0007669"/>
    <property type="project" value="TreeGrafter"/>
</dbReference>
<keyword evidence="9" id="KW-0808">Transferase</keyword>
<accession>A0A345NJN6</accession>
<feature type="domain" description="Acyltransferase 3" evidence="8">
    <location>
        <begin position="14"/>
        <end position="341"/>
    </location>
</feature>
<evidence type="ECO:0000313" key="9">
    <source>
        <dbReference type="EMBL" id="AXH95244.1"/>
    </source>
</evidence>
<evidence type="ECO:0000256" key="3">
    <source>
        <dbReference type="ARBA" id="ARBA00022475"/>
    </source>
</evidence>
<dbReference type="GO" id="GO:0009246">
    <property type="term" value="P:enterobacterial common antigen biosynthetic process"/>
    <property type="evidence" value="ECO:0007669"/>
    <property type="project" value="TreeGrafter"/>
</dbReference>
<proteinExistence type="inferred from homology"/>
<keyword evidence="4 7" id="KW-0812">Transmembrane</keyword>
<dbReference type="OrthoDB" id="1072135at2"/>
<dbReference type="PANTHER" id="PTHR40074:SF2">
    <property type="entry name" value="O-ACETYLTRANSFERASE WECH"/>
    <property type="match status" value="1"/>
</dbReference>
<keyword evidence="9" id="KW-0012">Acyltransferase</keyword>
<keyword evidence="3" id="KW-1003">Cell membrane</keyword>
<feature type="transmembrane region" description="Helical" evidence="7">
    <location>
        <begin position="93"/>
        <end position="110"/>
    </location>
</feature>
<dbReference type="GO" id="GO:0005886">
    <property type="term" value="C:plasma membrane"/>
    <property type="evidence" value="ECO:0007669"/>
    <property type="project" value="UniProtKB-SubCell"/>
</dbReference>
<evidence type="ECO:0000313" key="10">
    <source>
        <dbReference type="Proteomes" id="UP000253790"/>
    </source>
</evidence>
<evidence type="ECO:0000259" key="8">
    <source>
        <dbReference type="Pfam" id="PF01757"/>
    </source>
</evidence>
<evidence type="ECO:0000256" key="2">
    <source>
        <dbReference type="ARBA" id="ARBA00007400"/>
    </source>
</evidence>
<protein>
    <submittedName>
        <fullName evidence="9">Acyltransferase</fullName>
    </submittedName>
</protein>
<feature type="transmembrane region" description="Helical" evidence="7">
    <location>
        <begin position="163"/>
        <end position="182"/>
    </location>
</feature>
<reference evidence="9 10" key="1">
    <citation type="submission" date="2018-07" db="EMBL/GenBank/DDBJ databases">
        <title>Complete genome sequencing of Ornithinimicrobium sp. AMA3305.</title>
        <authorList>
            <person name="Bae J.-W."/>
        </authorList>
    </citation>
    <scope>NUCLEOTIDE SEQUENCE [LARGE SCALE GENOMIC DNA]</scope>
    <source>
        <strain evidence="9 10">AMA3305</strain>
    </source>
</reference>
<keyword evidence="6 7" id="KW-0472">Membrane</keyword>
<dbReference type="PANTHER" id="PTHR40074">
    <property type="entry name" value="O-ACETYLTRANSFERASE WECH"/>
    <property type="match status" value="1"/>
</dbReference>
<organism evidence="9 10">
    <name type="scientific">Ornithinimicrobium avium</name>
    <dbReference type="NCBI Taxonomy" id="2283195"/>
    <lineage>
        <taxon>Bacteria</taxon>
        <taxon>Bacillati</taxon>
        <taxon>Actinomycetota</taxon>
        <taxon>Actinomycetes</taxon>
        <taxon>Micrococcales</taxon>
        <taxon>Ornithinimicrobiaceae</taxon>
        <taxon>Ornithinimicrobium</taxon>
    </lineage>
</organism>
<feature type="transmembrane region" description="Helical" evidence="7">
    <location>
        <begin position="12"/>
        <end position="33"/>
    </location>
</feature>
<evidence type="ECO:0000256" key="1">
    <source>
        <dbReference type="ARBA" id="ARBA00004651"/>
    </source>
</evidence>